<evidence type="ECO:0000259" key="2">
    <source>
        <dbReference type="PROSITE" id="PS50086"/>
    </source>
</evidence>
<organism evidence="3">
    <name type="scientific">Blastobotrys adeninivorans</name>
    <name type="common">Yeast</name>
    <name type="synonym">Arxula adeninivorans</name>
    <dbReference type="NCBI Taxonomy" id="409370"/>
    <lineage>
        <taxon>Eukaryota</taxon>
        <taxon>Fungi</taxon>
        <taxon>Dikarya</taxon>
        <taxon>Ascomycota</taxon>
        <taxon>Saccharomycotina</taxon>
        <taxon>Dipodascomycetes</taxon>
        <taxon>Dipodascales</taxon>
        <taxon>Trichomonascaceae</taxon>
        <taxon>Blastobotrys</taxon>
    </lineage>
</organism>
<dbReference type="InterPro" id="IPR000195">
    <property type="entry name" value="Rab-GAP-TBC_dom"/>
</dbReference>
<feature type="compositionally biased region" description="Polar residues" evidence="1">
    <location>
        <begin position="169"/>
        <end position="186"/>
    </location>
</feature>
<feature type="compositionally biased region" description="Acidic residues" evidence="1">
    <location>
        <begin position="103"/>
        <end position="115"/>
    </location>
</feature>
<dbReference type="GO" id="GO:0030427">
    <property type="term" value="C:site of polarized growth"/>
    <property type="evidence" value="ECO:0007669"/>
    <property type="project" value="UniProtKB-ARBA"/>
</dbReference>
<dbReference type="EMBL" id="HG937693">
    <property type="protein sequence ID" value="CDP35542.1"/>
    <property type="molecule type" value="Genomic_DNA"/>
</dbReference>
<dbReference type="SMART" id="SM00164">
    <property type="entry name" value="TBC"/>
    <property type="match status" value="1"/>
</dbReference>
<evidence type="ECO:0000256" key="1">
    <source>
        <dbReference type="SAM" id="MobiDB-lite"/>
    </source>
</evidence>
<sequence>MSPDIDSESLNAVHSPRLKMPVAFEALTDKSMRSVSCPRLHGVQSSPALDEAVEQVQKAAQEAFEDTEKIDDEGANAPFPHEDSDSQHGDGQSSIVTAPERPEGDDDEDDDENENYNDCQQPNGNVDGIQGLGDNANVDSNGGRDESLDGVSPRPTPVRTMSDYRESRTSAQAVRSSMDLQRPQSSSRDRYGFKKQSAFVTQEQYDAWWAKYEPYVRRRKRKWVKLMKDSGLYTEDGAPVRFPPKSEKLKRYVRKGIPAEWRGNAWFWFARGHEKIAAHPNMYDKLCKQTLTLRNNDTELIERDLQRTFPDNLYFRAEGASAGEETPLIQALRRVLTAFSVYMPKIGYCQSLNFLAGMLLLFMDEERAFWMLVIITQRYLPGVHEVNLEGVNIDQGVLMLCIRQSQPELWDRLGVNFEGQHYDNILTKLPPVTLCTASWFMSGFIGVLPVETVLRVWDSFFFEESKIFFRVALTILKLSEPKIASIQDQMEVFQVIQNLPKQFIDAGELMEQCFKRRNGFGHISQPDIIRLREFVADRRRRMLAYSAQEPNGGSSASMYNGNASDSNDKTTTTTDLEEFQKLKPLKGMKGLHLARRMKSLRARER</sequence>
<dbReference type="PANTHER" id="PTHR47219">
    <property type="entry name" value="RAB GTPASE-ACTIVATING PROTEIN 1-LIKE"/>
    <property type="match status" value="1"/>
</dbReference>
<dbReference type="InterPro" id="IPR035969">
    <property type="entry name" value="Rab-GAP_TBC_sf"/>
</dbReference>
<gene>
    <name evidence="3" type="ORF">GNLVRS02_ARAD1C37950g</name>
</gene>
<feature type="region of interest" description="Disordered" evidence="1">
    <location>
        <begin position="35"/>
        <end position="191"/>
    </location>
</feature>
<name>A0A060T9H2_BLAAD</name>
<dbReference type="AlphaFoldDB" id="A0A060T9H2"/>
<dbReference type="GO" id="GO:0005096">
    <property type="term" value="F:GTPase activator activity"/>
    <property type="evidence" value="ECO:0007669"/>
    <property type="project" value="TreeGrafter"/>
</dbReference>
<dbReference type="GO" id="GO:0031267">
    <property type="term" value="F:small GTPase binding"/>
    <property type="evidence" value="ECO:0007669"/>
    <property type="project" value="TreeGrafter"/>
</dbReference>
<feature type="compositionally biased region" description="Polar residues" evidence="1">
    <location>
        <begin position="548"/>
        <end position="565"/>
    </location>
</feature>
<proteinExistence type="predicted"/>
<dbReference type="Gene3D" id="1.10.8.270">
    <property type="entry name" value="putative rabgap domain of human tbc1 domain family member 14 like domains"/>
    <property type="match status" value="1"/>
</dbReference>
<dbReference type="FunFam" id="1.10.8.270:FF:000026">
    <property type="entry name" value="TBC (Tre-2/Bub2/Cdc16) domain family"/>
    <property type="match status" value="1"/>
</dbReference>
<evidence type="ECO:0000313" key="3">
    <source>
        <dbReference type="EMBL" id="CDP35542.1"/>
    </source>
</evidence>
<accession>A0A060T9H2</accession>
<dbReference type="Gene3D" id="1.10.472.80">
    <property type="entry name" value="Ypt/Rab-GAP domain of gyp1p, domain 3"/>
    <property type="match status" value="1"/>
</dbReference>
<feature type="region of interest" description="Disordered" evidence="1">
    <location>
        <begin position="546"/>
        <end position="581"/>
    </location>
</feature>
<dbReference type="SUPFAM" id="SSF47923">
    <property type="entry name" value="Ypt/Rab-GAP domain of gyp1p"/>
    <property type="match status" value="2"/>
</dbReference>
<dbReference type="PROSITE" id="PS50086">
    <property type="entry name" value="TBC_RABGAP"/>
    <property type="match status" value="1"/>
</dbReference>
<reference evidence="3" key="1">
    <citation type="submission" date="2014-02" db="EMBL/GenBank/DDBJ databases">
        <authorList>
            <person name="Genoscope - CEA"/>
        </authorList>
    </citation>
    <scope>NUCLEOTIDE SEQUENCE</scope>
    <source>
        <strain evidence="3">LS3</strain>
    </source>
</reference>
<dbReference type="InterPro" id="IPR050302">
    <property type="entry name" value="Rab_GAP_TBC_domain"/>
</dbReference>
<reference evidence="3" key="2">
    <citation type="submission" date="2014-06" db="EMBL/GenBank/DDBJ databases">
        <title>The complete genome of Blastobotrys (Arxula) adeninivorans LS3 - a yeast of biotechnological interest.</title>
        <authorList>
            <person name="Kunze G."/>
            <person name="Gaillardin C."/>
            <person name="Czernicka M."/>
            <person name="Durrens P."/>
            <person name="Martin T."/>
            <person name="Boer E."/>
            <person name="Gabaldon T."/>
            <person name="Cruz J."/>
            <person name="Talla E."/>
            <person name="Marck C."/>
            <person name="Goffeau A."/>
            <person name="Barbe V."/>
            <person name="Baret P."/>
            <person name="Baronian K."/>
            <person name="Beier S."/>
            <person name="Bleykasten C."/>
            <person name="Bode R."/>
            <person name="Casaregola S."/>
            <person name="Despons L."/>
            <person name="Fairhead C."/>
            <person name="Giersberg M."/>
            <person name="Gierski P."/>
            <person name="Hahnel U."/>
            <person name="Hartmann A."/>
            <person name="Jankowska D."/>
            <person name="Jubin C."/>
            <person name="Jung P."/>
            <person name="Lafontaine I."/>
            <person name="Leh-Louis V."/>
            <person name="Lemaire M."/>
            <person name="Marcet-Houben M."/>
            <person name="Mascher M."/>
            <person name="Morel G."/>
            <person name="Richard G.-F."/>
            <person name="Riechen J."/>
            <person name="Sacerdot C."/>
            <person name="Sarkar A."/>
            <person name="Savel G."/>
            <person name="Schacherer J."/>
            <person name="Sherman D."/>
            <person name="Straub M.-L."/>
            <person name="Stein N."/>
            <person name="Thierry A."/>
            <person name="Trautwein-Schult A."/>
            <person name="Westhof E."/>
            <person name="Worch S."/>
            <person name="Dujon B."/>
            <person name="Souciet J.-L."/>
            <person name="Wincker P."/>
            <person name="Scholz U."/>
            <person name="Neuveglise N."/>
        </authorList>
    </citation>
    <scope>NUCLEOTIDE SEQUENCE</scope>
    <source>
        <strain evidence="3">LS3</strain>
    </source>
</reference>
<dbReference type="PANTHER" id="PTHR47219:SF20">
    <property type="entry name" value="TBC1 DOMAIN FAMILY MEMBER 2B"/>
    <property type="match status" value="1"/>
</dbReference>
<dbReference type="PhylomeDB" id="A0A060T9H2"/>
<protein>
    <submittedName>
        <fullName evidence="3">ARAD1C37950p</fullName>
    </submittedName>
</protein>
<feature type="compositionally biased region" description="Acidic residues" evidence="1">
    <location>
        <begin position="63"/>
        <end position="74"/>
    </location>
</feature>
<feature type="domain" description="Rab-GAP TBC" evidence="2">
    <location>
        <begin position="256"/>
        <end position="464"/>
    </location>
</feature>
<dbReference type="Pfam" id="PF00566">
    <property type="entry name" value="RabGAP-TBC"/>
    <property type="match status" value="1"/>
</dbReference>